<evidence type="ECO:0000256" key="1">
    <source>
        <dbReference type="SAM" id="Phobius"/>
    </source>
</evidence>
<gene>
    <name evidence="2" type="ORF">DXN05_03570</name>
</gene>
<accession>A0A3E1NQG9</accession>
<dbReference type="Proteomes" id="UP000261284">
    <property type="component" value="Unassembled WGS sequence"/>
</dbReference>
<comment type="caution">
    <text evidence="2">The sequence shown here is derived from an EMBL/GenBank/DDBJ whole genome shotgun (WGS) entry which is preliminary data.</text>
</comment>
<keyword evidence="3" id="KW-1185">Reference proteome</keyword>
<name>A0A3E1NQG9_9BACT</name>
<keyword evidence="1" id="KW-1133">Transmembrane helix</keyword>
<organism evidence="2 3">
    <name type="scientific">Deminuibacter soli</name>
    <dbReference type="NCBI Taxonomy" id="2291815"/>
    <lineage>
        <taxon>Bacteria</taxon>
        <taxon>Pseudomonadati</taxon>
        <taxon>Bacteroidota</taxon>
        <taxon>Chitinophagia</taxon>
        <taxon>Chitinophagales</taxon>
        <taxon>Chitinophagaceae</taxon>
        <taxon>Deminuibacter</taxon>
    </lineage>
</organism>
<feature type="transmembrane region" description="Helical" evidence="1">
    <location>
        <begin position="6"/>
        <end position="28"/>
    </location>
</feature>
<feature type="transmembrane region" description="Helical" evidence="1">
    <location>
        <begin position="40"/>
        <end position="61"/>
    </location>
</feature>
<proteinExistence type="predicted"/>
<evidence type="ECO:0000313" key="3">
    <source>
        <dbReference type="Proteomes" id="UP000261284"/>
    </source>
</evidence>
<keyword evidence="1" id="KW-0812">Transmembrane</keyword>
<keyword evidence="1" id="KW-0472">Membrane</keyword>
<evidence type="ECO:0000313" key="2">
    <source>
        <dbReference type="EMBL" id="RFM30064.1"/>
    </source>
</evidence>
<reference evidence="2 3" key="1">
    <citation type="submission" date="2018-08" db="EMBL/GenBank/DDBJ databases">
        <title>Chitinophagaceae sp. K23C18032701, a novel bacterium isolated from forest soil.</title>
        <authorList>
            <person name="Wang C."/>
        </authorList>
    </citation>
    <scope>NUCLEOTIDE SEQUENCE [LARGE SCALE GENOMIC DNA]</scope>
    <source>
        <strain evidence="2 3">K23C18032701</strain>
    </source>
</reference>
<dbReference type="EMBL" id="QTJU01000001">
    <property type="protein sequence ID" value="RFM30064.1"/>
    <property type="molecule type" value="Genomic_DNA"/>
</dbReference>
<protein>
    <submittedName>
        <fullName evidence="2">Uncharacterized protein</fullName>
    </submittedName>
</protein>
<sequence>MYYHIVGAAFIVMCALVTIYLLVVPPYVTSSVIKNIKAMWFKICAFIALVAVVTVRMVFFLRKRDEPIQNDPTPVLHTHYHQQAIACLKLYMEAQTKPEKDFFAQRYAHLLQQICGHGVEHALKSNAWPIGDIYVPKAGPAIISSISNQ</sequence>
<dbReference type="AlphaFoldDB" id="A0A3E1NQG9"/>